<dbReference type="InterPro" id="IPR003439">
    <property type="entry name" value="ABC_transporter-like_ATP-bd"/>
</dbReference>
<gene>
    <name evidence="6" type="ORF">IW256_002181</name>
</gene>
<dbReference type="Proteomes" id="UP000614047">
    <property type="component" value="Unassembled WGS sequence"/>
</dbReference>
<dbReference type="Gene3D" id="2.40.50.100">
    <property type="match status" value="1"/>
</dbReference>
<evidence type="ECO:0000256" key="3">
    <source>
        <dbReference type="ARBA" id="ARBA00022840"/>
    </source>
</evidence>
<dbReference type="EMBL" id="JADOUA010000001">
    <property type="protein sequence ID" value="MBG6088068.1"/>
    <property type="molecule type" value="Genomic_DNA"/>
</dbReference>
<dbReference type="SMART" id="SM00382">
    <property type="entry name" value="AAA"/>
    <property type="match status" value="1"/>
</dbReference>
<evidence type="ECO:0000256" key="1">
    <source>
        <dbReference type="ARBA" id="ARBA00022448"/>
    </source>
</evidence>
<proteinExistence type="predicted"/>
<comment type="caution">
    <text evidence="6">The sequence shown here is derived from an EMBL/GenBank/DDBJ whole genome shotgun (WGS) entry which is preliminary data.</text>
</comment>
<dbReference type="InterPro" id="IPR027417">
    <property type="entry name" value="P-loop_NTPase"/>
</dbReference>
<dbReference type="InterPro" id="IPR017871">
    <property type="entry name" value="ABC_transporter-like_CS"/>
</dbReference>
<feature type="region of interest" description="Disordered" evidence="4">
    <location>
        <begin position="333"/>
        <end position="389"/>
    </location>
</feature>
<dbReference type="PANTHER" id="PTHR43875:SF1">
    <property type="entry name" value="OSMOPROTECTIVE COMPOUNDS UPTAKE ATP-BINDING PROTEIN GGTA"/>
    <property type="match status" value="1"/>
</dbReference>
<keyword evidence="2" id="KW-0547">Nucleotide-binding</keyword>
<feature type="domain" description="ABC transporter" evidence="5">
    <location>
        <begin position="4"/>
        <end position="235"/>
    </location>
</feature>
<accession>A0A931GI18</accession>
<evidence type="ECO:0000259" key="5">
    <source>
        <dbReference type="PROSITE" id="PS50893"/>
    </source>
</evidence>
<dbReference type="GO" id="GO:0016887">
    <property type="term" value="F:ATP hydrolysis activity"/>
    <property type="evidence" value="ECO:0007669"/>
    <property type="project" value="InterPro"/>
</dbReference>
<dbReference type="GO" id="GO:0005524">
    <property type="term" value="F:ATP binding"/>
    <property type="evidence" value="ECO:0007669"/>
    <property type="project" value="UniProtKB-KW"/>
</dbReference>
<dbReference type="SUPFAM" id="SSF52540">
    <property type="entry name" value="P-loop containing nucleoside triphosphate hydrolases"/>
    <property type="match status" value="1"/>
</dbReference>
<dbReference type="GO" id="GO:0140359">
    <property type="term" value="F:ABC-type transporter activity"/>
    <property type="evidence" value="ECO:0007669"/>
    <property type="project" value="UniProtKB-ARBA"/>
</dbReference>
<evidence type="ECO:0000313" key="6">
    <source>
        <dbReference type="EMBL" id="MBG6088068.1"/>
    </source>
</evidence>
<evidence type="ECO:0000313" key="7">
    <source>
        <dbReference type="Proteomes" id="UP000614047"/>
    </source>
</evidence>
<dbReference type="AlphaFoldDB" id="A0A931GI18"/>
<evidence type="ECO:0000256" key="2">
    <source>
        <dbReference type="ARBA" id="ARBA00022741"/>
    </source>
</evidence>
<dbReference type="PROSITE" id="PS00211">
    <property type="entry name" value="ABC_TRANSPORTER_1"/>
    <property type="match status" value="1"/>
</dbReference>
<dbReference type="FunFam" id="3.40.50.300:FF:000042">
    <property type="entry name" value="Maltose/maltodextrin ABC transporter, ATP-binding protein"/>
    <property type="match status" value="1"/>
</dbReference>
<name>A0A931GI18_9ACTN</name>
<keyword evidence="6" id="KW-0762">Sugar transport</keyword>
<keyword evidence="7" id="KW-1185">Reference proteome</keyword>
<dbReference type="PANTHER" id="PTHR43875">
    <property type="entry name" value="MALTODEXTRIN IMPORT ATP-BINDING PROTEIN MSMX"/>
    <property type="match status" value="1"/>
</dbReference>
<reference evidence="6" key="1">
    <citation type="submission" date="2020-11" db="EMBL/GenBank/DDBJ databases">
        <title>Sequencing the genomes of 1000 actinobacteria strains.</title>
        <authorList>
            <person name="Klenk H.-P."/>
        </authorList>
    </citation>
    <scope>NUCLEOTIDE SEQUENCE</scope>
    <source>
        <strain evidence="6">DSM 43175</strain>
    </source>
</reference>
<evidence type="ECO:0000256" key="4">
    <source>
        <dbReference type="SAM" id="MobiDB-lite"/>
    </source>
</evidence>
<dbReference type="PROSITE" id="PS50893">
    <property type="entry name" value="ABC_TRANSPORTER_2"/>
    <property type="match status" value="1"/>
</dbReference>
<dbReference type="InterPro" id="IPR047641">
    <property type="entry name" value="ABC_transpr_MalK/UgpC-like"/>
</dbReference>
<dbReference type="RefSeq" id="WP_197010844.1">
    <property type="nucleotide sequence ID" value="NZ_BAABES010000008.1"/>
</dbReference>
<sequence length="421" mass="45553">MTDVVLNGVGKVYPGDHRAVDDVHLHIRDGELFVLLGPSGCGKSTILRMIAGLEEVTSGELWLNGGVANGLSPRERNVAMVFQEGALYPHLTVGGNMMFPLEVAGGDRAESRERVAELSRALGIHSMIDRRPGTLSGGQRQRAAIGRALIREPSLFLMDEPLSSLDAGLRTELRLEITGLVRSTGTTTVYVTHDQVEAMTMADRIAVLRDGVLEDVGTPEQIYQDPATVFVAAFLSSPPINLLQATAWAVQDRGVVLDFGSARLTVPWDDARSSALISHHGAPVLVGIRPDALVPVTGGAEERTITGRVRVLEFHGQDWLAYAEAGIPTVDAGSVGTRPRARPARPASGGLAGRLREMIGRPAGGQEPPREEHAGHHRRSDLVFRAGARRPERGQEVRLEVDLERMMIFGMDGRRITAVRR</sequence>
<organism evidence="6 7">
    <name type="scientific">Actinomadura viridis</name>
    <dbReference type="NCBI Taxonomy" id="58110"/>
    <lineage>
        <taxon>Bacteria</taxon>
        <taxon>Bacillati</taxon>
        <taxon>Actinomycetota</taxon>
        <taxon>Actinomycetes</taxon>
        <taxon>Streptosporangiales</taxon>
        <taxon>Thermomonosporaceae</taxon>
        <taxon>Actinomadura</taxon>
    </lineage>
</organism>
<dbReference type="GO" id="GO:0055052">
    <property type="term" value="C:ATP-binding cassette (ABC) transporter complex, substrate-binding subunit-containing"/>
    <property type="evidence" value="ECO:0007669"/>
    <property type="project" value="TreeGrafter"/>
</dbReference>
<dbReference type="InterPro" id="IPR003593">
    <property type="entry name" value="AAA+_ATPase"/>
</dbReference>
<dbReference type="Gene3D" id="3.40.50.300">
    <property type="entry name" value="P-loop containing nucleotide triphosphate hydrolases"/>
    <property type="match status" value="1"/>
</dbReference>
<dbReference type="SUPFAM" id="SSF50331">
    <property type="entry name" value="MOP-like"/>
    <property type="match status" value="1"/>
</dbReference>
<dbReference type="Pfam" id="PF00005">
    <property type="entry name" value="ABC_tran"/>
    <property type="match status" value="1"/>
</dbReference>
<keyword evidence="3 6" id="KW-0067">ATP-binding</keyword>
<keyword evidence="1" id="KW-0813">Transport</keyword>
<protein>
    <submittedName>
        <fullName evidence="6">Multiple sugar transport system ATP-binding protein</fullName>
    </submittedName>
</protein>
<dbReference type="InterPro" id="IPR008995">
    <property type="entry name" value="Mo/tungstate-bd_C_term_dom"/>
</dbReference>